<evidence type="ECO:0000313" key="3">
    <source>
        <dbReference type="Proteomes" id="UP001165369"/>
    </source>
</evidence>
<sequence>MTDASKQSKDSPQKKVGQAFPQEVLDVTGGELLEFFEQLDPEACCPVCKHDISIMAAIKYDEETGQKEFLEQPAIVGMPLHEYPETGATYKTPCFVTSCQKCGHLNYFMVNPVVKWKKSHDNKG</sequence>
<protein>
    <submittedName>
        <fullName evidence="2">Uncharacterized protein</fullName>
    </submittedName>
</protein>
<feature type="region of interest" description="Disordered" evidence="1">
    <location>
        <begin position="1"/>
        <end position="20"/>
    </location>
</feature>
<evidence type="ECO:0000313" key="2">
    <source>
        <dbReference type="EMBL" id="MCL7938797.1"/>
    </source>
</evidence>
<reference evidence="2" key="1">
    <citation type="submission" date="2022-05" db="EMBL/GenBank/DDBJ databases">
        <title>Halomonas geminus sp. nov. and Halomonas llamarensis sp. nov. isolated from high-altitude salars of the Atacama Desert.</title>
        <authorList>
            <person name="Hintersatz C."/>
            <person name="Rojas L.A."/>
            <person name="Wei T.-S."/>
            <person name="Kutschke S."/>
            <person name="Lehmann F."/>
            <person name="Jain R."/>
            <person name="Pollmann K."/>
        </authorList>
    </citation>
    <scope>NUCLEOTIDE SEQUENCE</scope>
    <source>
        <strain evidence="2">ATCH28</strain>
    </source>
</reference>
<keyword evidence="3" id="KW-1185">Reference proteome</keyword>
<dbReference type="EMBL" id="JAMJPK010000001">
    <property type="protein sequence ID" value="MCL7938797.1"/>
    <property type="molecule type" value="Genomic_DNA"/>
</dbReference>
<dbReference type="RefSeq" id="WP_250058821.1">
    <property type="nucleotide sequence ID" value="NZ_JAMJPK010000001.1"/>
</dbReference>
<dbReference type="Proteomes" id="UP001165369">
    <property type="component" value="Unassembled WGS sequence"/>
</dbReference>
<proteinExistence type="predicted"/>
<name>A0ABT0SWC8_9GAMM</name>
<organism evidence="2 3">
    <name type="scientific">Halomonas gemina</name>
    <dbReference type="NCBI Taxonomy" id="2945105"/>
    <lineage>
        <taxon>Bacteria</taxon>
        <taxon>Pseudomonadati</taxon>
        <taxon>Pseudomonadota</taxon>
        <taxon>Gammaproteobacteria</taxon>
        <taxon>Oceanospirillales</taxon>
        <taxon>Halomonadaceae</taxon>
        <taxon>Halomonas</taxon>
    </lineage>
</organism>
<gene>
    <name evidence="2" type="ORF">M8009_00575</name>
</gene>
<feature type="compositionally biased region" description="Basic and acidic residues" evidence="1">
    <location>
        <begin position="1"/>
        <end position="13"/>
    </location>
</feature>
<evidence type="ECO:0000256" key="1">
    <source>
        <dbReference type="SAM" id="MobiDB-lite"/>
    </source>
</evidence>
<accession>A0ABT0SWC8</accession>
<comment type="caution">
    <text evidence="2">The sequence shown here is derived from an EMBL/GenBank/DDBJ whole genome shotgun (WGS) entry which is preliminary data.</text>
</comment>